<reference evidence="1 2" key="1">
    <citation type="journal article" date="2016" name="Front. Microbiol.">
        <title>Fuerstia marisgermanicae gen. nov., sp. nov., an Unusual Member of the Phylum Planctomycetes from the German Wadden Sea.</title>
        <authorList>
            <person name="Kohn T."/>
            <person name="Heuer A."/>
            <person name="Jogler M."/>
            <person name="Vollmers J."/>
            <person name="Boedeker C."/>
            <person name="Bunk B."/>
            <person name="Rast P."/>
            <person name="Borchert D."/>
            <person name="Glockner I."/>
            <person name="Freese H.M."/>
            <person name="Klenk H.P."/>
            <person name="Overmann J."/>
            <person name="Kaster A.K."/>
            <person name="Rohde M."/>
            <person name="Wiegand S."/>
            <person name="Jogler C."/>
        </authorList>
    </citation>
    <scope>NUCLEOTIDE SEQUENCE [LARGE SCALE GENOMIC DNA]</scope>
    <source>
        <strain evidence="1 2">NH11</strain>
    </source>
</reference>
<sequence length="139" mass="15171">MTTTTETNTTDRPSEPDKEINRIMQSCGLETPGLSRVYAIAYPKLRLREIYFRDLVSLCEAAGLPQPFLQDILEGGEDANNPEYGESFNGPEISVGLTSDGEYVVSFDHCKDASVAMAFESLKSTNAATELESEPPAVT</sequence>
<protein>
    <submittedName>
        <fullName evidence="1">Uncharacterized protein</fullName>
    </submittedName>
</protein>
<accession>A0A1P8WDK6</accession>
<organism evidence="1 2">
    <name type="scientific">Fuerstiella marisgermanici</name>
    <dbReference type="NCBI Taxonomy" id="1891926"/>
    <lineage>
        <taxon>Bacteria</taxon>
        <taxon>Pseudomonadati</taxon>
        <taxon>Planctomycetota</taxon>
        <taxon>Planctomycetia</taxon>
        <taxon>Planctomycetales</taxon>
        <taxon>Planctomycetaceae</taxon>
        <taxon>Fuerstiella</taxon>
    </lineage>
</organism>
<evidence type="ECO:0000313" key="1">
    <source>
        <dbReference type="EMBL" id="APZ92129.1"/>
    </source>
</evidence>
<dbReference type="KEGG" id="fmr:Fuma_01734"/>
<evidence type="ECO:0000313" key="2">
    <source>
        <dbReference type="Proteomes" id="UP000187735"/>
    </source>
</evidence>
<dbReference type="EMBL" id="CP017641">
    <property type="protein sequence ID" value="APZ92129.1"/>
    <property type="molecule type" value="Genomic_DNA"/>
</dbReference>
<dbReference type="RefSeq" id="WP_145944061.1">
    <property type="nucleotide sequence ID" value="NZ_CP017641.1"/>
</dbReference>
<dbReference type="Proteomes" id="UP000187735">
    <property type="component" value="Chromosome"/>
</dbReference>
<proteinExistence type="predicted"/>
<dbReference type="AlphaFoldDB" id="A0A1P8WDK6"/>
<keyword evidence="2" id="KW-1185">Reference proteome</keyword>
<name>A0A1P8WDK6_9PLAN</name>
<gene>
    <name evidence="1" type="ORF">Fuma_01734</name>
</gene>